<feature type="transmembrane region" description="Helical" evidence="2">
    <location>
        <begin position="362"/>
        <end position="382"/>
    </location>
</feature>
<sequence length="1097" mass="117743">MRRLNWVVAFLLLLTLPAQAFALDMDFYTYDGFSETVNAFKRVSLVFANNEYTTLFFVAVVFGLLFGGMFTYARGIMNFQNSASGLSLAWLMTTLIGVLIFKALITPKGTIHVYDPVRNAYEAVADVPDLIVLLAGVTNKAERAVQRIVDASAAHPYENEAGGVSFELLLNATTDRTFSSNYYLQKSIRQYFKDCSKLALVLPSYNVDLEDIKSGTDDLLTTLAEMRSASMFTTYYSSGANKGGTVLSCNDAYDNFLAPQLNATATYDEFLDTVCVKSGFDIANLPQKTACETKIQTMNANVFGAPGAPSAQLLRNVVISNAMSQVMLDENPDAGIRALTNRSMMTNGLGIAVAANEWMPKIRASVTAIVLGLIPVLVLFIVTPMFPTALKLIIALLGWITIWGVLDVIISQIAMDQAYDAIREIQRHQMGLSAMFLAPESATQALSLFGKARGMGIGISAFIAAMLFKMSPYGLTSLAGNWSGQVDQQGSSAADQNQSPVSSAKALDDLASARATSNLIAESGWDNVSNTTEYNRATDVSQATMEMDGLSGMGYGGGPASQGAIKGAQRAGQTLGGVEARNTVSGATNGPEEMKNLDAGVSNIETQNRFGQAAGRMDSSNEMGFRNVFSQSEYLTAASINRSSGDAATIGSMVDRIQDAHPDMDRGDAWRVQAMASNADLMGKLQATGWHADEVVQMSEFMATATQQQQTGILDYMAANNLTPEEIFQARGVASAANDHGTSMALQNIPPEQLAIAQSIHAIRNGADANAVISASAQRGGGVVDYVQNVATMAQSGTAADLSKFELFADASGMDLAGAVLRNRLAEAGSFSMTKDEMVRAHEDHGWFTDKQLDSVADSSRVTFALNGNGEIVYSSTLSGNSTAINNGTNIDNSHSETDTTRVETGGRQEFPNAAMWALSDDPSHQQELATAMQNLQGGANAGNRLAFINSLTSMLNTVRDQSLSTDESIGWEFRAGLKAPDWTPLDVGGATTSTGSVAENERSSMNREAVKRTLNEAFDVVERTEVSASSLSPEQDRYLAGAAYLQEKIQAIRADSEYWSSTTYDHLSDHSGKDFTGSDKNETDDNGRSLGRRGYR</sequence>
<evidence type="ECO:0000259" key="4">
    <source>
        <dbReference type="Pfam" id="PF07916"/>
    </source>
</evidence>
<dbReference type="KEGG" id="mamm:ABNF92_19660"/>
<feature type="region of interest" description="Disordered" evidence="1">
    <location>
        <begin position="886"/>
        <end position="905"/>
    </location>
</feature>
<feature type="chain" id="PRO_5043638767" evidence="3">
    <location>
        <begin position="21"/>
        <end position="1097"/>
    </location>
</feature>
<protein>
    <submittedName>
        <fullName evidence="5">Conjugal transfer protein TraG N-terminal domain-containing protein</fullName>
    </submittedName>
</protein>
<feature type="region of interest" description="Disordered" evidence="1">
    <location>
        <begin position="985"/>
        <end position="1007"/>
    </location>
</feature>
<gene>
    <name evidence="5" type="ORF">ABNF92_19660</name>
</gene>
<accession>A0AAU7MT56</accession>
<feature type="region of interest" description="Disordered" evidence="1">
    <location>
        <begin position="1070"/>
        <end position="1097"/>
    </location>
</feature>
<dbReference type="Pfam" id="PF07916">
    <property type="entry name" value="TraG_N"/>
    <property type="match status" value="1"/>
</dbReference>
<name>A0AAU7MT56_9GAMM</name>
<feature type="transmembrane region" description="Helical" evidence="2">
    <location>
        <begin position="389"/>
        <end position="406"/>
    </location>
</feature>
<dbReference type="InterPro" id="IPR012931">
    <property type="entry name" value="TraG_N_Proteobacteria"/>
</dbReference>
<keyword evidence="2" id="KW-1133">Transmembrane helix</keyword>
<feature type="transmembrane region" description="Helical" evidence="2">
    <location>
        <begin position="52"/>
        <end position="73"/>
    </location>
</feature>
<dbReference type="RefSeq" id="WP_222534960.1">
    <property type="nucleotide sequence ID" value="NZ_CP157803.1"/>
</dbReference>
<evidence type="ECO:0000256" key="1">
    <source>
        <dbReference type="SAM" id="MobiDB-lite"/>
    </source>
</evidence>
<dbReference type="AlphaFoldDB" id="A0AAU7MT56"/>
<keyword evidence="3" id="KW-0732">Signal</keyword>
<reference evidence="5" key="1">
    <citation type="submission" date="2024-05" db="EMBL/GenBank/DDBJ databases">
        <title>Draft Genome Sequences of Flagellimonas sp. MMG031 and Marinobacter sp. MMG032 Isolated from the dinoflagellate Symbiodinium pilosum.</title>
        <authorList>
            <person name="Shikuma N.J."/>
            <person name="Farrell M.V."/>
        </authorList>
    </citation>
    <scope>NUCLEOTIDE SEQUENCE</scope>
    <source>
        <strain evidence="5">MMG032</strain>
        <plasmid evidence="5">unnaned</plasmid>
    </source>
</reference>
<feature type="compositionally biased region" description="Basic and acidic residues" evidence="1">
    <location>
        <begin position="894"/>
        <end position="905"/>
    </location>
</feature>
<feature type="compositionally biased region" description="Basic and acidic residues" evidence="1">
    <location>
        <begin position="1070"/>
        <end position="1088"/>
    </location>
</feature>
<keyword evidence="2" id="KW-0812">Transmembrane</keyword>
<feature type="transmembrane region" description="Helical" evidence="2">
    <location>
        <begin position="85"/>
        <end position="105"/>
    </location>
</feature>
<feature type="domain" description="TraG N-terminal Proteobacteria" evidence="4">
    <location>
        <begin position="27"/>
        <end position="488"/>
    </location>
</feature>
<keyword evidence="5" id="KW-0614">Plasmid</keyword>
<evidence type="ECO:0000256" key="3">
    <source>
        <dbReference type="SAM" id="SignalP"/>
    </source>
</evidence>
<evidence type="ECO:0000313" key="5">
    <source>
        <dbReference type="EMBL" id="XBQ21626.1"/>
    </source>
</evidence>
<evidence type="ECO:0000256" key="2">
    <source>
        <dbReference type="SAM" id="Phobius"/>
    </source>
</evidence>
<keyword evidence="2" id="KW-0472">Membrane</keyword>
<feature type="signal peptide" evidence="3">
    <location>
        <begin position="1"/>
        <end position="20"/>
    </location>
</feature>
<dbReference type="EMBL" id="CP157803">
    <property type="protein sequence ID" value="XBQ21626.1"/>
    <property type="molecule type" value="Genomic_DNA"/>
</dbReference>
<proteinExistence type="predicted"/>
<organism evidence="5">
    <name type="scientific">Marinobacter sp. MMG032</name>
    <dbReference type="NCBI Taxonomy" id="3158548"/>
    <lineage>
        <taxon>Bacteria</taxon>
        <taxon>Pseudomonadati</taxon>
        <taxon>Pseudomonadota</taxon>
        <taxon>Gammaproteobacteria</taxon>
        <taxon>Pseudomonadales</taxon>
        <taxon>Marinobacteraceae</taxon>
        <taxon>Marinobacter</taxon>
    </lineage>
</organism>
<geneLocation type="plasmid" evidence="5">
    <name>unnaned</name>
</geneLocation>